<evidence type="ECO:0000313" key="2">
    <source>
        <dbReference type="Proteomes" id="UP000219642"/>
    </source>
</evidence>
<keyword evidence="2" id="KW-1185">Reference proteome</keyword>
<comment type="caution">
    <text evidence="1">The sequence shown here is derived from an EMBL/GenBank/DDBJ whole genome shotgun (WGS) entry which is preliminary data.</text>
</comment>
<accession>A0ABX4II39</accession>
<protein>
    <submittedName>
        <fullName evidence="1">Uncharacterized protein</fullName>
    </submittedName>
</protein>
<dbReference type="Proteomes" id="UP000219642">
    <property type="component" value="Unassembled WGS sequence"/>
</dbReference>
<evidence type="ECO:0000313" key="1">
    <source>
        <dbReference type="EMBL" id="PDO82152.1"/>
    </source>
</evidence>
<proteinExistence type="predicted"/>
<name>A0ABX4II39_9ENTR</name>
<gene>
    <name evidence="1" type="ORF">BK796_23225</name>
</gene>
<organism evidence="1 2">
    <name type="scientific">Kosakonia pseudosacchari</name>
    <dbReference type="NCBI Taxonomy" id="1646340"/>
    <lineage>
        <taxon>Bacteria</taxon>
        <taxon>Pseudomonadati</taxon>
        <taxon>Pseudomonadota</taxon>
        <taxon>Gammaproteobacteria</taxon>
        <taxon>Enterobacterales</taxon>
        <taxon>Enterobacteriaceae</taxon>
        <taxon>Kosakonia</taxon>
    </lineage>
</organism>
<reference evidence="1 2" key="1">
    <citation type="submission" date="2017-06" db="EMBL/GenBank/DDBJ databases">
        <title>Draft genome sequence of nitrogen-fixing Kosakonia pseudosacchari strain NN143 isolated from sugarcane roots.</title>
        <authorList>
            <person name="Li Y."/>
            <person name="Li S."/>
            <person name="Lin L."/>
            <person name="Wu X."/>
            <person name="Yang L."/>
            <person name="Li Y."/>
            <person name="An Q."/>
        </authorList>
    </citation>
    <scope>NUCLEOTIDE SEQUENCE [LARGE SCALE GENOMIC DNA]</scope>
    <source>
        <strain evidence="1 2">NN143</strain>
    </source>
</reference>
<dbReference type="EMBL" id="NITV01000022">
    <property type="protein sequence ID" value="PDO82152.1"/>
    <property type="molecule type" value="Genomic_DNA"/>
</dbReference>
<sequence length="60" mass="6936">MQMVSICVCITYADVRHMDMHDLYAFFSFSAEIRKKVEADLSDPARFFSGALMHIILLSY</sequence>